<protein>
    <submittedName>
        <fullName evidence="2">Uncharacterized protein</fullName>
    </submittedName>
</protein>
<dbReference type="EMBL" id="VSRR010030835">
    <property type="protein sequence ID" value="MPC70264.1"/>
    <property type="molecule type" value="Genomic_DNA"/>
</dbReference>
<accession>A0A5B7HNY8</accession>
<evidence type="ECO:0000313" key="2">
    <source>
        <dbReference type="EMBL" id="MPC70264.1"/>
    </source>
</evidence>
<keyword evidence="1" id="KW-0175">Coiled coil</keyword>
<dbReference type="AlphaFoldDB" id="A0A5B7HNY8"/>
<reference evidence="2 3" key="1">
    <citation type="submission" date="2019-05" db="EMBL/GenBank/DDBJ databases">
        <title>Another draft genome of Portunus trituberculatus and its Hox gene families provides insights of decapod evolution.</title>
        <authorList>
            <person name="Jeong J.-H."/>
            <person name="Song I."/>
            <person name="Kim S."/>
            <person name="Choi T."/>
            <person name="Kim D."/>
            <person name="Ryu S."/>
            <person name="Kim W."/>
        </authorList>
    </citation>
    <scope>NUCLEOTIDE SEQUENCE [LARGE SCALE GENOMIC DNA]</scope>
    <source>
        <tissue evidence="2">Muscle</tissue>
    </source>
</reference>
<feature type="coiled-coil region" evidence="1">
    <location>
        <begin position="5"/>
        <end position="39"/>
    </location>
</feature>
<dbReference type="Proteomes" id="UP000324222">
    <property type="component" value="Unassembled WGS sequence"/>
</dbReference>
<gene>
    <name evidence="2" type="ORF">E2C01_064506</name>
</gene>
<name>A0A5B7HNY8_PORTR</name>
<evidence type="ECO:0000313" key="3">
    <source>
        <dbReference type="Proteomes" id="UP000324222"/>
    </source>
</evidence>
<evidence type="ECO:0000256" key="1">
    <source>
        <dbReference type="SAM" id="Coils"/>
    </source>
</evidence>
<proteinExistence type="predicted"/>
<comment type="caution">
    <text evidence="2">The sequence shown here is derived from an EMBL/GenBank/DDBJ whole genome shotgun (WGS) entry which is preliminary data.</text>
</comment>
<sequence length="80" mass="9201">MYSKLTKYTVKTEELSSKLERQQSELSHQSELIQKMEELHSSISAASATPNFVEATSYISYFTAIKHLLRNISYQFLHSA</sequence>
<organism evidence="2 3">
    <name type="scientific">Portunus trituberculatus</name>
    <name type="common">Swimming crab</name>
    <name type="synonym">Neptunus trituberculatus</name>
    <dbReference type="NCBI Taxonomy" id="210409"/>
    <lineage>
        <taxon>Eukaryota</taxon>
        <taxon>Metazoa</taxon>
        <taxon>Ecdysozoa</taxon>
        <taxon>Arthropoda</taxon>
        <taxon>Crustacea</taxon>
        <taxon>Multicrustacea</taxon>
        <taxon>Malacostraca</taxon>
        <taxon>Eumalacostraca</taxon>
        <taxon>Eucarida</taxon>
        <taxon>Decapoda</taxon>
        <taxon>Pleocyemata</taxon>
        <taxon>Brachyura</taxon>
        <taxon>Eubrachyura</taxon>
        <taxon>Portunoidea</taxon>
        <taxon>Portunidae</taxon>
        <taxon>Portuninae</taxon>
        <taxon>Portunus</taxon>
    </lineage>
</organism>
<keyword evidence="3" id="KW-1185">Reference proteome</keyword>